<dbReference type="PROSITE" id="PS51083">
    <property type="entry name" value="ZF_HIT"/>
    <property type="match status" value="1"/>
</dbReference>
<evidence type="ECO:0000313" key="4">
    <source>
        <dbReference type="EMBL" id="KAF7403012.1"/>
    </source>
</evidence>
<evidence type="ECO:0000256" key="1">
    <source>
        <dbReference type="PROSITE-ProRule" id="PRU00453"/>
    </source>
</evidence>
<dbReference type="AlphaFoldDB" id="A0A834KAA0"/>
<dbReference type="PANTHER" id="PTHR15555:SF0">
    <property type="entry name" value="ZINC FINGER HIT DOMAIN-CONTAINING PROTEIN 2"/>
    <property type="match status" value="1"/>
</dbReference>
<sequence length="461" mass="53275">MNSLGASDNTQYCKLCNKNSKIYTCPRCEIGYCSLNCYKSEKHLDCTESFYKQCVEDELKSSQYDPKTKQKMLSILKKMHEENLESDIFADNGDTELDSDEELDSDDETNLPDLEERIKNINLDNPDEIWAVLSNDEKQQFNALVKSGEASKLLPPWIPWWVTYKKPLIESLEMVEETKQNNKHEVKYPVIINVPPFNQQKVVSSEILSCTIVNVIYAYTYIALYYNGDYLNFAEEASNVFLSICDSMRINKIFDNELPALQSVIQNIMQTEYLPKDQQTLTGFVEAGIFIIRNPEKVKDALHTCAALSELWRLLSTVLEEIKVNKHKTTEKQFSTKFTQHNETKNSNLSKKMTVQLDSKTNSKNNIINKNKDELNKNYGIKLLNSSINLLTDEDVVTELKDHKKRKKTVDEVTDISQFQEAAVNPEWILSKVETKFWTERHKGSVFKYKKLKDGTLVEQN</sequence>
<keyword evidence="5" id="KW-1185">Reference proteome</keyword>
<dbReference type="GO" id="GO:0008270">
    <property type="term" value="F:zinc ion binding"/>
    <property type="evidence" value="ECO:0007669"/>
    <property type="project" value="UniProtKB-UniRule"/>
</dbReference>
<feature type="compositionally biased region" description="Acidic residues" evidence="2">
    <location>
        <begin position="93"/>
        <end position="110"/>
    </location>
</feature>
<protein>
    <recommendedName>
        <fullName evidence="3">HIT-type domain-containing protein</fullName>
    </recommendedName>
</protein>
<dbReference type="EMBL" id="JACSEA010000004">
    <property type="protein sequence ID" value="KAF7403012.1"/>
    <property type="molecule type" value="Genomic_DNA"/>
</dbReference>
<keyword evidence="1" id="KW-0479">Metal-binding</keyword>
<name>A0A834KAA0_VESVU</name>
<dbReference type="InterPro" id="IPR007529">
    <property type="entry name" value="Znf_HIT"/>
</dbReference>
<dbReference type="Proteomes" id="UP000614350">
    <property type="component" value="Unassembled WGS sequence"/>
</dbReference>
<reference evidence="4" key="1">
    <citation type="journal article" date="2020" name="G3 (Bethesda)">
        <title>High-Quality Assemblies for Three Invasive Social Wasps from the &lt;i&gt;Vespula&lt;/i&gt; Genus.</title>
        <authorList>
            <person name="Harrop T.W.R."/>
            <person name="Guhlin J."/>
            <person name="McLaughlin G.M."/>
            <person name="Permina E."/>
            <person name="Stockwell P."/>
            <person name="Gilligan J."/>
            <person name="Le Lec M.F."/>
            <person name="Gruber M.A.M."/>
            <person name="Quinn O."/>
            <person name="Lovegrove M."/>
            <person name="Duncan E.J."/>
            <person name="Remnant E.J."/>
            <person name="Van Eeckhoven J."/>
            <person name="Graham B."/>
            <person name="Knapp R.A."/>
            <person name="Langford K.W."/>
            <person name="Kronenberg Z."/>
            <person name="Press M.O."/>
            <person name="Eacker S.M."/>
            <person name="Wilson-Rankin E.E."/>
            <person name="Purcell J."/>
            <person name="Lester P.J."/>
            <person name="Dearden P.K."/>
        </authorList>
    </citation>
    <scope>NUCLEOTIDE SEQUENCE</scope>
    <source>
        <strain evidence="4">Marl-1</strain>
    </source>
</reference>
<gene>
    <name evidence="4" type="ORF">HZH66_005279</name>
</gene>
<dbReference type="PANTHER" id="PTHR15555">
    <property type="entry name" value="ZINC FINGER HIT DOMAIN CONTAINING PROTEIN 2 PROTEIN FON -RELATED"/>
    <property type="match status" value="1"/>
</dbReference>
<organism evidence="4 5">
    <name type="scientific">Vespula vulgaris</name>
    <name type="common">Yellow jacket</name>
    <name type="synonym">Wasp</name>
    <dbReference type="NCBI Taxonomy" id="7454"/>
    <lineage>
        <taxon>Eukaryota</taxon>
        <taxon>Metazoa</taxon>
        <taxon>Ecdysozoa</taxon>
        <taxon>Arthropoda</taxon>
        <taxon>Hexapoda</taxon>
        <taxon>Insecta</taxon>
        <taxon>Pterygota</taxon>
        <taxon>Neoptera</taxon>
        <taxon>Endopterygota</taxon>
        <taxon>Hymenoptera</taxon>
        <taxon>Apocrita</taxon>
        <taxon>Aculeata</taxon>
        <taxon>Vespoidea</taxon>
        <taxon>Vespidae</taxon>
        <taxon>Vespinae</taxon>
        <taxon>Vespula</taxon>
    </lineage>
</organism>
<dbReference type="Pfam" id="PF04438">
    <property type="entry name" value="zf-HIT"/>
    <property type="match status" value="1"/>
</dbReference>
<evidence type="ECO:0000256" key="2">
    <source>
        <dbReference type="SAM" id="MobiDB-lite"/>
    </source>
</evidence>
<comment type="caution">
    <text evidence="4">The sequence shown here is derived from an EMBL/GenBank/DDBJ whole genome shotgun (WGS) entry which is preliminary data.</text>
</comment>
<evidence type="ECO:0000313" key="5">
    <source>
        <dbReference type="Proteomes" id="UP000614350"/>
    </source>
</evidence>
<feature type="region of interest" description="Disordered" evidence="2">
    <location>
        <begin position="87"/>
        <end position="111"/>
    </location>
</feature>
<dbReference type="CDD" id="cd23024">
    <property type="entry name" value="zf-HIT_ZNHIT2-3"/>
    <property type="match status" value="1"/>
</dbReference>
<dbReference type="InterPro" id="IPR039646">
    <property type="entry name" value="ZNHIT2"/>
</dbReference>
<dbReference type="SUPFAM" id="SSF144232">
    <property type="entry name" value="HIT/MYND zinc finger-like"/>
    <property type="match status" value="1"/>
</dbReference>
<keyword evidence="1" id="KW-0863">Zinc-finger</keyword>
<feature type="domain" description="HIT-type" evidence="3">
    <location>
        <begin position="13"/>
        <end position="54"/>
    </location>
</feature>
<proteinExistence type="predicted"/>
<dbReference type="Gene3D" id="3.30.60.190">
    <property type="match status" value="1"/>
</dbReference>
<keyword evidence="1" id="KW-0862">Zinc</keyword>
<accession>A0A834KAA0</accession>
<evidence type="ECO:0000259" key="3">
    <source>
        <dbReference type="PROSITE" id="PS51083"/>
    </source>
</evidence>